<evidence type="ECO:0000313" key="2">
    <source>
        <dbReference type="EMBL" id="GID12546.1"/>
    </source>
</evidence>
<sequence>MSGVDEGRRRSAGERVLALADESLYRRNPFRVTGLATAATGRAVREQRQRALSAYAPATMRSRLPLPETPSAETVRAAYDELGRPERRLVAELFWLWDEPAGCGCAPGLHDAHDVAVLTHAAALDRPTDLASWRAAAAQWSAVLAGDGLRAHLSYRVRVLADRRLDESTVDGVLAALPRALVGPLAAVAATADDPAALLDGLDDWPVDRATADEVRHAAAAGTLDAVTDLLGEVGRPLTDDPARAADRATTALVPAATALEALLPHGRYRRSATVRDQVAIALNNCGVALCEARGARPRPETVTAVYRQATRFAVTADTRETVRTNRSAAEMLVALDRARRPGRPRPSYPGRRVPRVLAGLGYLAMLVTMVAAVASAGPLPTAVAVLAGLYAMACVAGSPPGRLRAYLGWAGALGLPVLLLAATGAVSGTARSALGYAAAVVLFVVAVALAGKRGRR</sequence>
<comment type="caution">
    <text evidence="2">The sequence shown here is derived from an EMBL/GenBank/DDBJ whole genome shotgun (WGS) entry which is preliminary data.</text>
</comment>
<proteinExistence type="predicted"/>
<feature type="transmembrane region" description="Helical" evidence="1">
    <location>
        <begin position="380"/>
        <end position="399"/>
    </location>
</feature>
<feature type="transmembrane region" description="Helical" evidence="1">
    <location>
        <begin position="406"/>
        <end position="428"/>
    </location>
</feature>
<dbReference type="AlphaFoldDB" id="A0A8J3NAX6"/>
<dbReference type="RefSeq" id="WP_203658569.1">
    <property type="nucleotide sequence ID" value="NZ_BAAAZM010000013.1"/>
</dbReference>
<keyword evidence="1" id="KW-0812">Transmembrane</keyword>
<feature type="transmembrane region" description="Helical" evidence="1">
    <location>
        <begin position="434"/>
        <end position="452"/>
    </location>
</feature>
<reference evidence="2" key="1">
    <citation type="submission" date="2021-01" db="EMBL/GenBank/DDBJ databases">
        <title>Whole genome shotgun sequence of Actinocatenispora rupis NBRC 107355.</title>
        <authorList>
            <person name="Komaki H."/>
            <person name="Tamura T."/>
        </authorList>
    </citation>
    <scope>NUCLEOTIDE SEQUENCE</scope>
    <source>
        <strain evidence="2">NBRC 107355</strain>
    </source>
</reference>
<keyword evidence="3" id="KW-1185">Reference proteome</keyword>
<dbReference type="Proteomes" id="UP000612808">
    <property type="component" value="Unassembled WGS sequence"/>
</dbReference>
<keyword evidence="1" id="KW-0472">Membrane</keyword>
<accession>A0A8J3NAX6</accession>
<evidence type="ECO:0000313" key="3">
    <source>
        <dbReference type="Proteomes" id="UP000612808"/>
    </source>
</evidence>
<protein>
    <submittedName>
        <fullName evidence="2">Uncharacterized protein</fullName>
    </submittedName>
</protein>
<gene>
    <name evidence="2" type="ORF">Aru02nite_34350</name>
</gene>
<evidence type="ECO:0000256" key="1">
    <source>
        <dbReference type="SAM" id="Phobius"/>
    </source>
</evidence>
<dbReference type="EMBL" id="BOMB01000019">
    <property type="protein sequence ID" value="GID12546.1"/>
    <property type="molecule type" value="Genomic_DNA"/>
</dbReference>
<keyword evidence="1" id="KW-1133">Transmembrane helix</keyword>
<feature type="transmembrane region" description="Helical" evidence="1">
    <location>
        <begin position="354"/>
        <end position="374"/>
    </location>
</feature>
<organism evidence="2 3">
    <name type="scientific">Actinocatenispora rupis</name>
    <dbReference type="NCBI Taxonomy" id="519421"/>
    <lineage>
        <taxon>Bacteria</taxon>
        <taxon>Bacillati</taxon>
        <taxon>Actinomycetota</taxon>
        <taxon>Actinomycetes</taxon>
        <taxon>Micromonosporales</taxon>
        <taxon>Micromonosporaceae</taxon>
        <taxon>Actinocatenispora</taxon>
    </lineage>
</organism>
<name>A0A8J3NAX6_9ACTN</name>